<dbReference type="Gene3D" id="1.10.1200.10">
    <property type="entry name" value="ACP-like"/>
    <property type="match status" value="1"/>
</dbReference>
<dbReference type="PANTHER" id="PTHR45527">
    <property type="entry name" value="NONRIBOSOMAL PEPTIDE SYNTHETASE"/>
    <property type="match status" value="1"/>
</dbReference>
<dbReference type="InterPro" id="IPR009081">
    <property type="entry name" value="PP-bd_ACP"/>
</dbReference>
<dbReference type="InterPro" id="IPR001031">
    <property type="entry name" value="Thioesterase"/>
</dbReference>
<evidence type="ECO:0000313" key="4">
    <source>
        <dbReference type="EMBL" id="MFC3765416.1"/>
    </source>
</evidence>
<name>A0ABV7YJD2_9ACTN</name>
<dbReference type="SUPFAM" id="SSF53474">
    <property type="entry name" value="alpha/beta-Hydrolases"/>
    <property type="match status" value="1"/>
</dbReference>
<keyword evidence="2" id="KW-0597">Phosphoprotein</keyword>
<keyword evidence="1" id="KW-0596">Phosphopantetheine</keyword>
<dbReference type="InterPro" id="IPR020802">
    <property type="entry name" value="TesA-like"/>
</dbReference>
<keyword evidence="5" id="KW-1185">Reference proteome</keyword>
<dbReference type="Proteomes" id="UP001595699">
    <property type="component" value="Unassembled WGS sequence"/>
</dbReference>
<evidence type="ECO:0000256" key="1">
    <source>
        <dbReference type="ARBA" id="ARBA00022450"/>
    </source>
</evidence>
<comment type="caution">
    <text evidence="4">The sequence shown here is derived from an EMBL/GenBank/DDBJ whole genome shotgun (WGS) entry which is preliminary data.</text>
</comment>
<reference evidence="5" key="1">
    <citation type="journal article" date="2019" name="Int. J. Syst. Evol. Microbiol.">
        <title>The Global Catalogue of Microorganisms (GCM) 10K type strain sequencing project: providing services to taxonomists for standard genome sequencing and annotation.</title>
        <authorList>
            <consortium name="The Broad Institute Genomics Platform"/>
            <consortium name="The Broad Institute Genome Sequencing Center for Infectious Disease"/>
            <person name="Wu L."/>
            <person name="Ma J."/>
        </authorList>
    </citation>
    <scope>NUCLEOTIDE SEQUENCE [LARGE SCALE GENOMIC DNA]</scope>
    <source>
        <strain evidence="5">CGMCC 4.7241</strain>
    </source>
</reference>
<dbReference type="SMART" id="SM00824">
    <property type="entry name" value="PKS_TE"/>
    <property type="match status" value="1"/>
</dbReference>
<dbReference type="PROSITE" id="PS50075">
    <property type="entry name" value="CARRIER"/>
    <property type="match status" value="1"/>
</dbReference>
<accession>A0ABV7YJD2</accession>
<feature type="domain" description="Carrier" evidence="3">
    <location>
        <begin position="1"/>
        <end position="69"/>
    </location>
</feature>
<evidence type="ECO:0000313" key="5">
    <source>
        <dbReference type="Proteomes" id="UP001595699"/>
    </source>
</evidence>
<dbReference type="RefSeq" id="WP_205121202.1">
    <property type="nucleotide sequence ID" value="NZ_JAFBCM010000001.1"/>
</dbReference>
<dbReference type="InterPro" id="IPR006162">
    <property type="entry name" value="Ppantetheine_attach_site"/>
</dbReference>
<dbReference type="Pfam" id="PF00975">
    <property type="entry name" value="Thioesterase"/>
    <property type="match status" value="1"/>
</dbReference>
<dbReference type="PANTHER" id="PTHR45527:SF1">
    <property type="entry name" value="FATTY ACID SYNTHASE"/>
    <property type="match status" value="1"/>
</dbReference>
<dbReference type="InterPro" id="IPR029058">
    <property type="entry name" value="AB_hydrolase_fold"/>
</dbReference>
<sequence length="345" mass="38090">MALSIIWRDVLGMRDVSVEDNFFLIGGNSILLLQVTQAVSETFSRTLPLYLYFHYPTIEEFAAVLREETKLPSGSTALPLRASAAMTPPLFLVHDISGDITWGFDFVQLLAPERAVYAFQPPGLYDDSLPIDDIQSLAVRYADDLVAVAPGGTYLLGGYCSGGLIALEMATALAERDVQVPLVILFDAAPPRRKRTPSSPTELLYGFFAEEDVPVTLKEFAALDQNDQLEYILDGWKQLKIAPPAVSVDFVRRHLRIHEASERAFARYEPKPYAGSVVLFVPGEAAGRNDAAGWRERVLGKLHVQGVPGDHFEMFMRPAVTELARQASGHIAHALRAPSGQFMHH</sequence>
<dbReference type="Pfam" id="PF00550">
    <property type="entry name" value="PP-binding"/>
    <property type="match status" value="1"/>
</dbReference>
<evidence type="ECO:0000256" key="2">
    <source>
        <dbReference type="ARBA" id="ARBA00022553"/>
    </source>
</evidence>
<proteinExistence type="predicted"/>
<dbReference type="Gene3D" id="3.40.50.1820">
    <property type="entry name" value="alpha/beta hydrolase"/>
    <property type="match status" value="1"/>
</dbReference>
<dbReference type="PROSITE" id="PS00012">
    <property type="entry name" value="PHOSPHOPANTETHEINE"/>
    <property type="match status" value="1"/>
</dbReference>
<dbReference type="EMBL" id="JBHRZH010000037">
    <property type="protein sequence ID" value="MFC3765416.1"/>
    <property type="molecule type" value="Genomic_DNA"/>
</dbReference>
<protein>
    <submittedName>
        <fullName evidence="4">Thioesterase domain-containing protein</fullName>
    </submittedName>
</protein>
<dbReference type="InterPro" id="IPR036736">
    <property type="entry name" value="ACP-like_sf"/>
</dbReference>
<gene>
    <name evidence="4" type="ORF">ACFOUW_31605</name>
</gene>
<evidence type="ECO:0000259" key="3">
    <source>
        <dbReference type="PROSITE" id="PS50075"/>
    </source>
</evidence>
<dbReference type="SUPFAM" id="SSF47336">
    <property type="entry name" value="ACP-like"/>
    <property type="match status" value="1"/>
</dbReference>
<organism evidence="4 5">
    <name type="scientific">Tenggerimyces flavus</name>
    <dbReference type="NCBI Taxonomy" id="1708749"/>
    <lineage>
        <taxon>Bacteria</taxon>
        <taxon>Bacillati</taxon>
        <taxon>Actinomycetota</taxon>
        <taxon>Actinomycetes</taxon>
        <taxon>Propionibacteriales</taxon>
        <taxon>Nocardioidaceae</taxon>
        <taxon>Tenggerimyces</taxon>
    </lineage>
</organism>